<keyword evidence="4" id="KW-0472">Membrane</keyword>
<proteinExistence type="inferred from homology"/>
<keyword evidence="5" id="KW-0998">Cell outer membrane</keyword>
<dbReference type="Proteomes" id="UP000784286">
    <property type="component" value="Unassembled WGS sequence"/>
</dbReference>
<reference evidence="8" key="1">
    <citation type="journal article" date="2021" name="PeerJ">
        <title>Extensive microbial diversity within the chicken gut microbiome revealed by metagenomics and culture.</title>
        <authorList>
            <person name="Gilroy R."/>
            <person name="Ravi A."/>
            <person name="Getino M."/>
            <person name="Pursley I."/>
            <person name="Horton D.L."/>
            <person name="Alikhan N.F."/>
            <person name="Baker D."/>
            <person name="Gharbi K."/>
            <person name="Hall N."/>
            <person name="Watson M."/>
            <person name="Adriaenssens E.M."/>
            <person name="Foster-Nyarko E."/>
            <person name="Jarju S."/>
            <person name="Secka A."/>
            <person name="Antonio M."/>
            <person name="Oren A."/>
            <person name="Chaudhuri R.R."/>
            <person name="La Ragione R."/>
            <person name="Hildebrand F."/>
            <person name="Pallen M.J."/>
        </authorList>
    </citation>
    <scope>NUCLEOTIDE SEQUENCE</scope>
    <source>
        <strain evidence="8">8470</strain>
    </source>
</reference>
<dbReference type="Pfam" id="PF07980">
    <property type="entry name" value="SusD_RagB"/>
    <property type="match status" value="1"/>
</dbReference>
<dbReference type="SUPFAM" id="SSF48452">
    <property type="entry name" value="TPR-like"/>
    <property type="match status" value="1"/>
</dbReference>
<dbReference type="InterPro" id="IPR033985">
    <property type="entry name" value="SusD-like_N"/>
</dbReference>
<gene>
    <name evidence="8" type="ORF">H9928_00635</name>
</gene>
<comment type="subcellular location">
    <subcellularLocation>
        <location evidence="1">Cell outer membrane</location>
    </subcellularLocation>
</comment>
<protein>
    <submittedName>
        <fullName evidence="8">RagB/SusD family nutrient uptake outer membrane protein</fullName>
    </submittedName>
</protein>
<evidence type="ECO:0000256" key="2">
    <source>
        <dbReference type="ARBA" id="ARBA00006275"/>
    </source>
</evidence>
<dbReference type="GO" id="GO:0009279">
    <property type="term" value="C:cell outer membrane"/>
    <property type="evidence" value="ECO:0007669"/>
    <property type="project" value="UniProtKB-SubCell"/>
</dbReference>
<evidence type="ECO:0000313" key="9">
    <source>
        <dbReference type="Proteomes" id="UP000784286"/>
    </source>
</evidence>
<organism evidence="8 9">
    <name type="scientific">Candidatus Phocaeicola excrementipullorum</name>
    <dbReference type="NCBI Taxonomy" id="2838731"/>
    <lineage>
        <taxon>Bacteria</taxon>
        <taxon>Pseudomonadati</taxon>
        <taxon>Bacteroidota</taxon>
        <taxon>Bacteroidia</taxon>
        <taxon>Bacteroidales</taxon>
        <taxon>Bacteroidaceae</taxon>
        <taxon>Phocaeicola</taxon>
    </lineage>
</organism>
<name>A0A948TL94_9BACT</name>
<evidence type="ECO:0000256" key="3">
    <source>
        <dbReference type="ARBA" id="ARBA00022729"/>
    </source>
</evidence>
<comment type="similarity">
    <text evidence="2">Belongs to the SusD family.</text>
</comment>
<dbReference type="InterPro" id="IPR012944">
    <property type="entry name" value="SusD_RagB_dom"/>
</dbReference>
<dbReference type="Pfam" id="PF14322">
    <property type="entry name" value="SusD-like_3"/>
    <property type="match status" value="1"/>
</dbReference>
<evidence type="ECO:0000256" key="4">
    <source>
        <dbReference type="ARBA" id="ARBA00023136"/>
    </source>
</evidence>
<evidence type="ECO:0000259" key="6">
    <source>
        <dbReference type="Pfam" id="PF07980"/>
    </source>
</evidence>
<dbReference type="InterPro" id="IPR011990">
    <property type="entry name" value="TPR-like_helical_dom_sf"/>
</dbReference>
<evidence type="ECO:0000256" key="5">
    <source>
        <dbReference type="ARBA" id="ARBA00023237"/>
    </source>
</evidence>
<reference evidence="8" key="2">
    <citation type="submission" date="2021-04" db="EMBL/GenBank/DDBJ databases">
        <authorList>
            <person name="Gilroy R."/>
        </authorList>
    </citation>
    <scope>NUCLEOTIDE SEQUENCE</scope>
    <source>
        <strain evidence="8">8470</strain>
    </source>
</reference>
<feature type="domain" description="SusD-like N-terminal" evidence="7">
    <location>
        <begin position="94"/>
        <end position="230"/>
    </location>
</feature>
<evidence type="ECO:0000259" key="7">
    <source>
        <dbReference type="Pfam" id="PF14322"/>
    </source>
</evidence>
<comment type="caution">
    <text evidence="8">The sequence shown here is derived from an EMBL/GenBank/DDBJ whole genome shotgun (WGS) entry which is preliminary data.</text>
</comment>
<accession>A0A948TL94</accession>
<keyword evidence="3" id="KW-0732">Signal</keyword>
<evidence type="ECO:0000256" key="1">
    <source>
        <dbReference type="ARBA" id="ARBA00004442"/>
    </source>
</evidence>
<evidence type="ECO:0000313" key="8">
    <source>
        <dbReference type="EMBL" id="MBU3855065.1"/>
    </source>
</evidence>
<dbReference type="EMBL" id="JAHLFJ010000005">
    <property type="protein sequence ID" value="MBU3855065.1"/>
    <property type="molecule type" value="Genomic_DNA"/>
</dbReference>
<sequence length="632" mass="72766">MKNLIKYFTMGCFAAGTLLCTSCEDFLDRQEDENLTFDEIWLSRNYVRQYWLNCMSFLPNFDGSFIGDSDPYLGASDECTITYDRAYRYINFGTWNASTVPYYKMDSYYQGIRECNIFMQNVYNCTDPDVTKAELDKWYWQARFARAYYYFLMMCDYGPVFLVGDELLDFTASTEELYRPRNTWEQCVDYVVSEMTECDKADAVQRQYGETEYGLATKGTCRAVISRLLLYSARDLFNGNTLYRDLRNPETPDFPEQSGQNLFPQTYEANKWLKAADAAKAVMDLGIYSLYRAGNDNPYEDYYGITNVTWNSELIWTNRYNNRYYWGINTVPAGVSGYGGVGPTQQQVDAYAMKTGIYPITGYESDGTPIADPASGYNVAAELELSTWNYPSSGWSLIGNYNVTAPNMYKDREPRFYVTVFFGGNYWLAGSSSYGPISFASGGNGNQSHDYPKSGYLVNRFYDHTLNSTQGNWGNITFPVFRLGEIYLNFIESVLECKNRGVALPSGYEDLAMEVWADLRDRAGLDPITDVYPNASTAQLIDLCRKERRVELAFERHRYFDTRTWMIAPETDGGPMYGMNTNATAGGSTNTPEEFWQRTVFETRVFNNNHYLYPFSQRELDRNRLLVQNYGW</sequence>
<dbReference type="Gene3D" id="1.25.40.390">
    <property type="match status" value="1"/>
</dbReference>
<feature type="domain" description="RagB/SusD" evidence="6">
    <location>
        <begin position="313"/>
        <end position="632"/>
    </location>
</feature>
<dbReference type="AlphaFoldDB" id="A0A948TL94"/>